<protein>
    <recommendedName>
        <fullName evidence="5">Glutamate--cysteine ligase EgtA</fullName>
        <ecNumber evidence="5">6.3.2.2</ecNumber>
    </recommendedName>
    <alternativeName>
        <fullName evidence="5">Gamma-glutamylcysteine synthase</fullName>
        <shortName evidence="5">GCS</shortName>
        <shortName evidence="5">Gamma-ECS</shortName>
    </alternativeName>
</protein>
<evidence type="ECO:0000256" key="5">
    <source>
        <dbReference type="HAMAP-Rule" id="MF_02034"/>
    </source>
</evidence>
<evidence type="ECO:0000256" key="4">
    <source>
        <dbReference type="ARBA" id="ARBA00048819"/>
    </source>
</evidence>
<evidence type="ECO:0000313" key="7">
    <source>
        <dbReference type="EMBL" id="MBM9504501.1"/>
    </source>
</evidence>
<comment type="catalytic activity">
    <reaction evidence="4 5">
        <text>L-cysteine + L-glutamate + ATP = gamma-L-glutamyl-L-cysteine + ADP + phosphate + H(+)</text>
        <dbReference type="Rhea" id="RHEA:13285"/>
        <dbReference type="ChEBI" id="CHEBI:15378"/>
        <dbReference type="ChEBI" id="CHEBI:29985"/>
        <dbReference type="ChEBI" id="CHEBI:30616"/>
        <dbReference type="ChEBI" id="CHEBI:35235"/>
        <dbReference type="ChEBI" id="CHEBI:43474"/>
        <dbReference type="ChEBI" id="CHEBI:58173"/>
        <dbReference type="ChEBI" id="CHEBI:456216"/>
        <dbReference type="EC" id="6.3.2.2"/>
    </reaction>
</comment>
<comment type="pathway">
    <text evidence="5">Amino-acid biosynthesis; ergothioneine biosynthesis.</text>
</comment>
<evidence type="ECO:0000313" key="8">
    <source>
        <dbReference type="Proteomes" id="UP000749040"/>
    </source>
</evidence>
<dbReference type="InterPro" id="IPR017809">
    <property type="entry name" value="EgtA_Actinobacteria"/>
</dbReference>
<comment type="function">
    <text evidence="5">Catalyzes the synthesis of gamma-glutamylcysteine (gamma-GC). This compound is used as substrate for the biosynthesis of the low-molecular thiol compound ergothioneine.</text>
</comment>
<dbReference type="GO" id="GO:0016874">
    <property type="term" value="F:ligase activity"/>
    <property type="evidence" value="ECO:0007669"/>
    <property type="project" value="UniProtKB-KW"/>
</dbReference>
<evidence type="ECO:0000256" key="1">
    <source>
        <dbReference type="ARBA" id="ARBA00022598"/>
    </source>
</evidence>
<evidence type="ECO:0000256" key="3">
    <source>
        <dbReference type="ARBA" id="ARBA00022840"/>
    </source>
</evidence>
<proteinExistence type="inferred from homology"/>
<comment type="similarity">
    <text evidence="5">Belongs to the glutamate--cysteine ligase type 2 family. EgtA subfamily.</text>
</comment>
<dbReference type="EC" id="6.3.2.2" evidence="5"/>
<dbReference type="InterPro" id="IPR014746">
    <property type="entry name" value="Gln_synth/guanido_kin_cat_dom"/>
</dbReference>
<dbReference type="SUPFAM" id="SSF55931">
    <property type="entry name" value="Glutamine synthetase/guanido kinase"/>
    <property type="match status" value="1"/>
</dbReference>
<keyword evidence="8" id="KW-1185">Reference proteome</keyword>
<dbReference type="RefSeq" id="WP_205356388.1">
    <property type="nucleotide sequence ID" value="NZ_JADKYB010000004.1"/>
</dbReference>
<dbReference type="PANTHER" id="PTHR34378">
    <property type="entry name" value="GLUTAMATE--CYSTEINE LIGASE, CHLOROPLASTIC"/>
    <property type="match status" value="1"/>
</dbReference>
<dbReference type="Gene3D" id="3.30.590.20">
    <property type="match status" value="1"/>
</dbReference>
<dbReference type="InterPro" id="IPR006336">
    <property type="entry name" value="GCS2"/>
</dbReference>
<name>A0ABS2TMD6_9ACTN</name>
<sequence length="429" mass="45339">MSRAFSRERAGRIGVELEWLVYAGAEADSAPAAPGIGTGTPDRTSDTSEQKQIIVDHPAAVLDRGDQEDRPVLPAGGTISREPGGQLELSTLPADSLGACAHNAAADLAALRAWAGRRGLTLRGHGLDDRPPRLRVTDPRYVALDRYYRNIGAGPVLLCSTASVQVNVDAGDGSAGWRGRTRRWALANGLGPVLTAMFANSPAVQDGVPVRSARQLLRLRTDPARSGPLPLAAEPRALWAEYALATRVVSVRSPGTGTWDAPPPGLTLRTWLRGAGPRPVYAADVFNHLKSLVAPVRACGHLELRMIDAQPDDDWVVPLAVVGALLDEEGASEAAWRLVTAVLPRPGRALWLRAAADGLSDPELAAAARTVMAIATAGLARLDAPPWLRDAVAAYADHYTARGRSPADTRSAGYAVRPVSHEEVHGAVA</sequence>
<evidence type="ECO:0000256" key="2">
    <source>
        <dbReference type="ARBA" id="ARBA00022741"/>
    </source>
</evidence>
<reference evidence="7 8" key="1">
    <citation type="submission" date="2021-01" db="EMBL/GenBank/DDBJ databases">
        <title>Streptomyces acididurans sp. nov., isolated from a peat swamp forest soil.</title>
        <authorList>
            <person name="Chantavorakit T."/>
            <person name="Duangmal K."/>
        </authorList>
    </citation>
    <scope>NUCLEOTIDE SEQUENCE [LARGE SCALE GENOMIC DNA]</scope>
    <source>
        <strain evidence="7 8">KK5PA1</strain>
    </source>
</reference>
<keyword evidence="1 5" id="KW-0436">Ligase</keyword>
<dbReference type="Proteomes" id="UP000749040">
    <property type="component" value="Unassembled WGS sequence"/>
</dbReference>
<dbReference type="Pfam" id="PF04107">
    <property type="entry name" value="GCS2"/>
    <property type="match status" value="1"/>
</dbReference>
<accession>A0ABS2TMD6</accession>
<dbReference type="PANTHER" id="PTHR34378:SF1">
    <property type="entry name" value="GLUTAMATE--CYSTEINE LIGASE, CHLOROPLASTIC"/>
    <property type="match status" value="1"/>
</dbReference>
<organism evidence="7 8">
    <name type="scientific">Actinacidiphila acididurans</name>
    <dbReference type="NCBI Taxonomy" id="2784346"/>
    <lineage>
        <taxon>Bacteria</taxon>
        <taxon>Bacillati</taxon>
        <taxon>Actinomycetota</taxon>
        <taxon>Actinomycetes</taxon>
        <taxon>Kitasatosporales</taxon>
        <taxon>Streptomycetaceae</taxon>
        <taxon>Actinacidiphila</taxon>
    </lineage>
</organism>
<keyword evidence="3 5" id="KW-0067">ATP-binding</keyword>
<dbReference type="HAMAP" id="MF_02034">
    <property type="entry name" value="EgtA"/>
    <property type="match status" value="1"/>
</dbReference>
<dbReference type="EMBL" id="JADKYB010000004">
    <property type="protein sequence ID" value="MBM9504501.1"/>
    <property type="molecule type" value="Genomic_DNA"/>
</dbReference>
<comment type="caution">
    <text evidence="7">The sequence shown here is derived from an EMBL/GenBank/DDBJ whole genome shotgun (WGS) entry which is preliminary data.</text>
</comment>
<evidence type="ECO:0000256" key="6">
    <source>
        <dbReference type="SAM" id="MobiDB-lite"/>
    </source>
</evidence>
<gene>
    <name evidence="5" type="primary">egtA</name>
    <name evidence="7" type="ORF">ITX44_08125</name>
</gene>
<dbReference type="InterPro" id="IPR035434">
    <property type="entry name" value="GCL_bact_plant"/>
</dbReference>
<keyword evidence="2 5" id="KW-0547">Nucleotide-binding</keyword>
<feature type="region of interest" description="Disordered" evidence="6">
    <location>
        <begin position="30"/>
        <end position="49"/>
    </location>
</feature>